<organism evidence="2 3">
    <name type="scientific">Longivirga aurantiaca</name>
    <dbReference type="NCBI Taxonomy" id="1837743"/>
    <lineage>
        <taxon>Bacteria</taxon>
        <taxon>Bacillati</taxon>
        <taxon>Actinomycetota</taxon>
        <taxon>Actinomycetes</taxon>
        <taxon>Sporichthyales</taxon>
        <taxon>Sporichthyaceae</taxon>
        <taxon>Longivirga</taxon>
    </lineage>
</organism>
<name>A0ABW1SW95_9ACTN</name>
<evidence type="ECO:0000313" key="2">
    <source>
        <dbReference type="EMBL" id="MFC6236673.1"/>
    </source>
</evidence>
<feature type="domain" description="HTH cro/C1-type" evidence="1">
    <location>
        <begin position="322"/>
        <end position="375"/>
    </location>
</feature>
<dbReference type="SUPFAM" id="SSF47413">
    <property type="entry name" value="lambda repressor-like DNA-binding domains"/>
    <property type="match status" value="4"/>
</dbReference>
<dbReference type="Proteomes" id="UP001596138">
    <property type="component" value="Unassembled WGS sequence"/>
</dbReference>
<dbReference type="PANTHER" id="PTHR43236">
    <property type="entry name" value="ANTITOXIN HIGA1"/>
    <property type="match status" value="1"/>
</dbReference>
<dbReference type="Gene3D" id="1.10.260.40">
    <property type="entry name" value="lambda repressor-like DNA-binding domains"/>
    <property type="match status" value="4"/>
</dbReference>
<evidence type="ECO:0000313" key="3">
    <source>
        <dbReference type="Proteomes" id="UP001596138"/>
    </source>
</evidence>
<feature type="domain" description="HTH cro/C1-type" evidence="1">
    <location>
        <begin position="401"/>
        <end position="455"/>
    </location>
</feature>
<protein>
    <submittedName>
        <fullName evidence="2">Helix-turn-helix domain-containing protein</fullName>
    </submittedName>
</protein>
<feature type="domain" description="HTH cro/C1-type" evidence="1">
    <location>
        <begin position="98"/>
        <end position="151"/>
    </location>
</feature>
<dbReference type="PANTHER" id="PTHR43236:SF2">
    <property type="entry name" value="BLL0069 PROTEIN"/>
    <property type="match status" value="1"/>
</dbReference>
<dbReference type="InterPro" id="IPR052345">
    <property type="entry name" value="Rad_response_metalloprotease"/>
</dbReference>
<dbReference type="PROSITE" id="PS50943">
    <property type="entry name" value="HTH_CROC1"/>
    <property type="match status" value="4"/>
</dbReference>
<dbReference type="CDD" id="cd00093">
    <property type="entry name" value="HTH_XRE"/>
    <property type="match status" value="4"/>
</dbReference>
<evidence type="ECO:0000259" key="1">
    <source>
        <dbReference type="PROSITE" id="PS50943"/>
    </source>
</evidence>
<feature type="domain" description="HTH cro/C1-type" evidence="1">
    <location>
        <begin position="174"/>
        <end position="228"/>
    </location>
</feature>
<comment type="caution">
    <text evidence="2">The sequence shown here is derived from an EMBL/GenBank/DDBJ whole genome shotgun (WGS) entry which is preliminary data.</text>
</comment>
<dbReference type="EMBL" id="JBHSTI010000002">
    <property type="protein sequence ID" value="MFC6236673.1"/>
    <property type="molecule type" value="Genomic_DNA"/>
</dbReference>
<dbReference type="Pfam" id="PF01381">
    <property type="entry name" value="HTH_3"/>
    <property type="match status" value="1"/>
</dbReference>
<reference evidence="3" key="1">
    <citation type="journal article" date="2019" name="Int. J. Syst. Evol. Microbiol.">
        <title>The Global Catalogue of Microorganisms (GCM) 10K type strain sequencing project: providing services to taxonomists for standard genome sequencing and annotation.</title>
        <authorList>
            <consortium name="The Broad Institute Genomics Platform"/>
            <consortium name="The Broad Institute Genome Sequencing Center for Infectious Disease"/>
            <person name="Wu L."/>
            <person name="Ma J."/>
        </authorList>
    </citation>
    <scope>NUCLEOTIDE SEQUENCE [LARGE SCALE GENOMIC DNA]</scope>
    <source>
        <strain evidence="3">CGMCC 4.7317</strain>
    </source>
</reference>
<proteinExistence type="predicted"/>
<dbReference type="InterPro" id="IPR010982">
    <property type="entry name" value="Lambda_DNA-bd_dom_sf"/>
</dbReference>
<dbReference type="Pfam" id="PF13560">
    <property type="entry name" value="HTH_31"/>
    <property type="match status" value="3"/>
</dbReference>
<sequence length="495" mass="52409">MTPTPPADGVLGREPVDVLRAWRLGRGWAPHDAARSLGASTAEYLAWESGTEEIPDAARLLLGRRLGVPASAALPTAARRWRVDAAAEDGCASLASLLASWRANEGLTQSAAAGLLGVSSGAVGRWERGTVPSPQVLARLAALWSVDRAVLRAAAGPDPIRRASSTESSDATPLVLARLDRGISQAELARRLSIGQATLSRWESGERTPHRLDVLRIAQALGMPPQTAVSLFEAYRPHRRQFAGRLPGLALLLAARGVDEQAAACVLGVSDAALRDWVRGARPVPVVVIDGLSALVGQDLWPNLPELRRPLRTAPAPPVSALAARRQQLGITQRQLGRHLGASQTTISAWEAGARPGRSWHAPLARALRWDVESLCSALGVKEPTRPDVTRCGPGDLPAVLRDLRESSGLSRAQLGRCVGVDPRTVGKWESGAGRPSARSLLRLAALFGVPSQHLARLRGGGGEAWRADADRRTAVRARPDSVGARITALAARAG</sequence>
<dbReference type="RefSeq" id="WP_386763711.1">
    <property type="nucleotide sequence ID" value="NZ_JBHSTI010000002.1"/>
</dbReference>
<accession>A0ABW1SW95</accession>
<gene>
    <name evidence="2" type="ORF">ACFQGU_02190</name>
</gene>
<dbReference type="InterPro" id="IPR001387">
    <property type="entry name" value="Cro/C1-type_HTH"/>
</dbReference>
<keyword evidence="3" id="KW-1185">Reference proteome</keyword>
<dbReference type="SMART" id="SM00530">
    <property type="entry name" value="HTH_XRE"/>
    <property type="match status" value="5"/>
</dbReference>